<keyword evidence="4" id="KW-1185">Reference proteome</keyword>
<evidence type="ECO:0000313" key="3">
    <source>
        <dbReference type="EMBL" id="CAH9099510.1"/>
    </source>
</evidence>
<protein>
    <recommendedName>
        <fullName evidence="2">PCI domain-containing protein</fullName>
    </recommendedName>
</protein>
<evidence type="ECO:0000259" key="2">
    <source>
        <dbReference type="PROSITE" id="PS50250"/>
    </source>
</evidence>
<dbReference type="Proteomes" id="UP001152484">
    <property type="component" value="Unassembled WGS sequence"/>
</dbReference>
<feature type="region of interest" description="Disordered" evidence="1">
    <location>
        <begin position="19"/>
        <end position="61"/>
    </location>
</feature>
<dbReference type="PANTHER" id="PTHR12436:SF17">
    <property type="entry name" value="SAC3 FAMILY PROTEIN B"/>
    <property type="match status" value="1"/>
</dbReference>
<dbReference type="PROSITE" id="PS50250">
    <property type="entry name" value="PCI"/>
    <property type="match status" value="1"/>
</dbReference>
<dbReference type="GO" id="GO:0005737">
    <property type="term" value="C:cytoplasm"/>
    <property type="evidence" value="ECO:0007669"/>
    <property type="project" value="TreeGrafter"/>
</dbReference>
<reference evidence="3" key="1">
    <citation type="submission" date="2022-07" db="EMBL/GenBank/DDBJ databases">
        <authorList>
            <person name="Macas J."/>
            <person name="Novak P."/>
            <person name="Neumann P."/>
        </authorList>
    </citation>
    <scope>NUCLEOTIDE SEQUENCE</scope>
</reference>
<dbReference type="GO" id="GO:0070390">
    <property type="term" value="C:transcription export complex 2"/>
    <property type="evidence" value="ECO:0007669"/>
    <property type="project" value="TreeGrafter"/>
</dbReference>
<dbReference type="InterPro" id="IPR005062">
    <property type="entry name" value="SAC3/GANP/THP3_conserved"/>
</dbReference>
<organism evidence="3 4">
    <name type="scientific">Cuscuta europaea</name>
    <name type="common">European dodder</name>
    <dbReference type="NCBI Taxonomy" id="41803"/>
    <lineage>
        <taxon>Eukaryota</taxon>
        <taxon>Viridiplantae</taxon>
        <taxon>Streptophyta</taxon>
        <taxon>Embryophyta</taxon>
        <taxon>Tracheophyta</taxon>
        <taxon>Spermatophyta</taxon>
        <taxon>Magnoliopsida</taxon>
        <taxon>eudicotyledons</taxon>
        <taxon>Gunneridae</taxon>
        <taxon>Pentapetalae</taxon>
        <taxon>asterids</taxon>
        <taxon>lamiids</taxon>
        <taxon>Solanales</taxon>
        <taxon>Convolvulaceae</taxon>
        <taxon>Cuscuteae</taxon>
        <taxon>Cuscuta</taxon>
        <taxon>Cuscuta subgen. Cuscuta</taxon>
    </lineage>
</organism>
<gene>
    <name evidence="3" type="ORF">CEURO_LOCUS14517</name>
</gene>
<dbReference type="FunFam" id="1.25.40.990:FF:000004">
    <property type="entry name" value="Putative peptidase C48 domain family protein"/>
    <property type="match status" value="1"/>
</dbReference>
<dbReference type="PANTHER" id="PTHR12436">
    <property type="entry name" value="80 KDA MCM3-ASSOCIATED PROTEIN"/>
    <property type="match status" value="1"/>
</dbReference>
<dbReference type="GO" id="GO:0006406">
    <property type="term" value="P:mRNA export from nucleus"/>
    <property type="evidence" value="ECO:0007669"/>
    <property type="project" value="TreeGrafter"/>
</dbReference>
<dbReference type="InterPro" id="IPR045107">
    <property type="entry name" value="SAC3/GANP/THP3"/>
</dbReference>
<feature type="domain" description="PCI" evidence="2">
    <location>
        <begin position="505"/>
        <end position="693"/>
    </location>
</feature>
<feature type="region of interest" description="Disordered" evidence="1">
    <location>
        <begin position="177"/>
        <end position="239"/>
    </location>
</feature>
<dbReference type="Pfam" id="PF03399">
    <property type="entry name" value="SAC3_GANP"/>
    <property type="match status" value="1"/>
</dbReference>
<dbReference type="InterPro" id="IPR000717">
    <property type="entry name" value="PCI_dom"/>
</dbReference>
<accession>A0A9P0ZH98</accession>
<evidence type="ECO:0000313" key="4">
    <source>
        <dbReference type="Proteomes" id="UP001152484"/>
    </source>
</evidence>
<feature type="compositionally biased region" description="Polar residues" evidence="1">
    <location>
        <begin position="221"/>
        <end position="239"/>
    </location>
</feature>
<comment type="caution">
    <text evidence="3">The sequence shown here is derived from an EMBL/GenBank/DDBJ whole genome shotgun (WGS) entry which is preliminary data.</text>
</comment>
<feature type="region of interest" description="Disordered" evidence="1">
    <location>
        <begin position="257"/>
        <end position="284"/>
    </location>
</feature>
<evidence type="ECO:0000256" key="1">
    <source>
        <dbReference type="SAM" id="MobiDB-lite"/>
    </source>
</evidence>
<name>A0A9P0ZH98_CUSEU</name>
<dbReference type="Gene3D" id="1.25.40.990">
    <property type="match status" value="1"/>
</dbReference>
<sequence length="1531" mass="172097">MRDDGWEALLGRVVTTEGMEYGGFGKNSGPTARPRAQYLPGSFPHTPSPQPGSFKESESRPNWTYRQKTAYTDLDAPTDIGSSPLFPTITSSDTEVGVSHGAYRVQDLKRTRSPPSLQVDEEILWNSSTARAGPSLSSPLKANQLDPPQNFAMPLAQNRIPAMSTYLDAHSDWEKVPTKPTYQVSKRSRSPPILPGNGGNSVYGAHSSKRPSSSPPKLRQNLPTNALGSQTHQHPLTSVYPNNVDIGSMEPMSFPVTKRSKLPSARISDHPLQDDSYTIQDDNERELDAKAKRLARFKDDLDQPLRSDSVSRDQRVVANTQYQSVADRRKLMEESSVDNPGDLSIGNAVSDYEGPVSSGIIVGSCLDMCPESERAERERKGDLDQYERLDGERNRSCKFLAVKKYTRTAGREAELIRPMPILLQTMDYLLNLLNKPYDDKFLGLYNFLWDRMRAVRMDLRMQHIFDLEAISMLEQMIRLHIIAMHELCEYTKGEGFSEGFDAHLNIEQMNKTSVELFQLYDDHRKKGHSVPTEREFRGYYALLKLDKHPGYKVEPAELSLDLAKMTPVMRQTPEIVFSRDVARACRTGNFIAFFRLARKASYLQACLMHAHFAKLRTHALASLHCGLQNNQGIPVSQVAKWLGLEEEDIESLLVYHGLAVKEFEEPYMVKEGAFLNVDNDYPVRCSRLVYGKKSRAIVEDVFCAHLAETVYSDTDLVPQLDKKFEHSSAPRQFLESDIFVEGIDEDMPDYETNSYPKESSMTLPILSIPMHVKVHDESLATSASPQASVAYCSAEPQQDTLISAGSPKYSSATLGYPLDTVQQIEPMDAPLQNKASRVEQERLPAVGSDSVEKSSGPHLLPVEDMEDEEPITSGLPVETDVRDAGDYDEEVANAKIKLIIRMWKRHSSKRRELREQKKRAAAVALSSLSLGPPICHYKSTSPVLQQPNLFDDFNIDGAVMRRYEIQEKSWSRLNVSDVVVSKLAGKNTSANCLCWKVILCSQGDLHHSTEPIQQNKVGLPAARSWLVSKLIPADNGIDDDLVISSPGLSIWKRCVTNESEGHLISCFSVIKESEFHNLNETVIGASAIIFLVLECFPWEIQKKRLHELLMALPFGSFLPLLVLSSSCKNHVDPSTITKELGLDDIDKSQVHTFNIVFLKDEPLQTLSEFFSDNQLRRGLEWLADVSPPQPILDCVRTRELVLSHLNPLLEAFDKTNARYTNPNAFISAFNEALDQSAREVASAAAQAVPTWPCPEVALLGKFGNENNYALQYLPSIGWSSASKIEPLVEAIVGFKLSTFEEDVSWLYEGTEDNTEVQNQILKLENCLFKYFTEDSKLMGQLIGAKEANIMVQKYTRLEIHNYSYYIVPNWVMIFRRAFNWQLMNLANGKFSSAYVLKQHKFSISPRTVYNCHSEDRSALSFALGQPTLDEMVEVGCTSLTSDILIEQNEGGFDKGRHMDLDDHNIGNASNEVKLWGDEMNVVKDDGKFALSCNNDNHVTEVLKKESNKLSELLEKCNLLQNMIDDKLSVYF</sequence>
<dbReference type="OrthoDB" id="21502at2759"/>
<dbReference type="EMBL" id="CAMAPE010000038">
    <property type="protein sequence ID" value="CAH9099510.1"/>
    <property type="molecule type" value="Genomic_DNA"/>
</dbReference>
<proteinExistence type="predicted"/>
<feature type="region of interest" description="Disordered" evidence="1">
    <location>
        <begin position="835"/>
        <end position="861"/>
    </location>
</feature>